<dbReference type="SUPFAM" id="SSF89095">
    <property type="entry name" value="GatB/YqeY motif"/>
    <property type="match status" value="1"/>
</dbReference>
<dbReference type="AlphaFoldDB" id="A0A839E0V3"/>
<evidence type="ECO:0008006" key="4">
    <source>
        <dbReference type="Google" id="ProtNLM"/>
    </source>
</evidence>
<reference evidence="2 3" key="1">
    <citation type="submission" date="2020-07" db="EMBL/GenBank/DDBJ databases">
        <title>Sequencing the genomes of 1000 actinobacteria strains.</title>
        <authorList>
            <person name="Klenk H.-P."/>
        </authorList>
    </citation>
    <scope>NUCLEOTIDE SEQUENCE [LARGE SCALE GENOMIC DNA]</scope>
    <source>
        <strain evidence="2 3">DSM 45975</strain>
    </source>
</reference>
<accession>A0A839E0V3</accession>
<protein>
    <recommendedName>
        <fullName evidence="4">GatB/YqeY domain-containing protein</fullName>
    </recommendedName>
</protein>
<feature type="region of interest" description="Disordered" evidence="1">
    <location>
        <begin position="58"/>
        <end position="84"/>
    </location>
</feature>
<dbReference type="RefSeq" id="WP_182546585.1">
    <property type="nucleotide sequence ID" value="NZ_JACGWZ010000008.1"/>
</dbReference>
<name>A0A839E0V3_9PSEU</name>
<dbReference type="Proteomes" id="UP000569329">
    <property type="component" value="Unassembled WGS sequence"/>
</dbReference>
<dbReference type="Gene3D" id="1.10.10.410">
    <property type="match status" value="1"/>
</dbReference>
<dbReference type="InterPro" id="IPR042184">
    <property type="entry name" value="YqeY/Aim41_N"/>
</dbReference>
<dbReference type="InterPro" id="IPR003789">
    <property type="entry name" value="Asn/Gln_tRNA_amidoTrase-B-like"/>
</dbReference>
<evidence type="ECO:0000313" key="3">
    <source>
        <dbReference type="Proteomes" id="UP000569329"/>
    </source>
</evidence>
<dbReference type="EMBL" id="JACGWZ010000008">
    <property type="protein sequence ID" value="MBA8827394.1"/>
    <property type="molecule type" value="Genomic_DNA"/>
</dbReference>
<organism evidence="2 3">
    <name type="scientific">Halosaccharopolyspora lacisalsi</name>
    <dbReference type="NCBI Taxonomy" id="1000566"/>
    <lineage>
        <taxon>Bacteria</taxon>
        <taxon>Bacillati</taxon>
        <taxon>Actinomycetota</taxon>
        <taxon>Actinomycetes</taxon>
        <taxon>Pseudonocardiales</taxon>
        <taxon>Pseudonocardiaceae</taxon>
        <taxon>Halosaccharopolyspora</taxon>
    </lineage>
</organism>
<sequence>MAELKDKLRADLTAAIKERDTAVTSVLRMALSAVGTEEVSGKQARELTDEEVRRVLSKEAKKRDESAAAFESAGRPEQAAAERAEGEVLRRYLPAQLDDGELLRLVRESVSEVADENGQQPGQKQMGQVMKVVNAKVAGRAEGGRVAAVVKSELAG</sequence>
<evidence type="ECO:0000313" key="2">
    <source>
        <dbReference type="EMBL" id="MBA8827394.1"/>
    </source>
</evidence>
<dbReference type="Pfam" id="PF09424">
    <property type="entry name" value="YqeY"/>
    <property type="match status" value="1"/>
</dbReference>
<dbReference type="Gene3D" id="1.10.1510.10">
    <property type="entry name" value="Uncharacterised protein YqeY/AIM41 PF09424, N-terminal domain"/>
    <property type="match status" value="1"/>
</dbReference>
<keyword evidence="3" id="KW-1185">Reference proteome</keyword>
<evidence type="ECO:0000256" key="1">
    <source>
        <dbReference type="SAM" id="MobiDB-lite"/>
    </source>
</evidence>
<dbReference type="InterPro" id="IPR023168">
    <property type="entry name" value="GatB_Yqey_C_2"/>
</dbReference>
<dbReference type="PANTHER" id="PTHR28055:SF1">
    <property type="entry name" value="ALTERED INHERITANCE OF MITOCHONDRIA PROTEIN 41, MITOCHONDRIAL"/>
    <property type="match status" value="1"/>
</dbReference>
<comment type="caution">
    <text evidence="2">The sequence shown here is derived from an EMBL/GenBank/DDBJ whole genome shotgun (WGS) entry which is preliminary data.</text>
</comment>
<dbReference type="PANTHER" id="PTHR28055">
    <property type="entry name" value="ALTERED INHERITANCE OF MITOCHONDRIA PROTEIN 41, MITOCHONDRIAL"/>
    <property type="match status" value="1"/>
</dbReference>
<proteinExistence type="predicted"/>
<dbReference type="InterPro" id="IPR019004">
    <property type="entry name" value="YqeY/Aim41"/>
</dbReference>
<gene>
    <name evidence="2" type="ORF">FHX42_004790</name>
</gene>
<dbReference type="GO" id="GO:0016884">
    <property type="term" value="F:carbon-nitrogen ligase activity, with glutamine as amido-N-donor"/>
    <property type="evidence" value="ECO:0007669"/>
    <property type="project" value="InterPro"/>
</dbReference>